<dbReference type="HAMAP" id="MF_00531">
    <property type="entry name" value="Ribosomal_uS19"/>
    <property type="match status" value="1"/>
</dbReference>
<dbReference type="GeneID" id="43578889"/>
<dbReference type="Pfam" id="PF00203">
    <property type="entry name" value="Ribosomal_S19"/>
    <property type="match status" value="1"/>
</dbReference>
<reference evidence="5 6" key="1">
    <citation type="submission" date="2019-09" db="EMBL/GenBank/DDBJ databases">
        <authorList>
            <person name="Brejova B."/>
        </authorList>
    </citation>
    <scope>NUCLEOTIDE SEQUENCE [LARGE SCALE GENOMIC DNA]</scope>
</reference>
<organism evidence="5 6">
    <name type="scientific">Magnusiomyces paraingens</name>
    <dbReference type="NCBI Taxonomy" id="2606893"/>
    <lineage>
        <taxon>Eukaryota</taxon>
        <taxon>Fungi</taxon>
        <taxon>Dikarya</taxon>
        <taxon>Ascomycota</taxon>
        <taxon>Saccharomycotina</taxon>
        <taxon>Dipodascomycetes</taxon>
        <taxon>Dipodascales</taxon>
        <taxon>Dipodascaceae</taxon>
        <taxon>Magnusiomyces</taxon>
    </lineage>
</organism>
<dbReference type="GO" id="GO:0003735">
    <property type="term" value="F:structural constituent of ribosome"/>
    <property type="evidence" value="ECO:0007669"/>
    <property type="project" value="InterPro"/>
</dbReference>
<dbReference type="AlphaFoldDB" id="A0A5E8B2L2"/>
<evidence type="ECO:0008006" key="7">
    <source>
        <dbReference type="Google" id="ProtNLM"/>
    </source>
</evidence>
<dbReference type="SUPFAM" id="SSF54570">
    <property type="entry name" value="Ribosomal protein S19"/>
    <property type="match status" value="1"/>
</dbReference>
<dbReference type="PRINTS" id="PR00975">
    <property type="entry name" value="RIBOSOMALS19"/>
</dbReference>
<dbReference type="InterPro" id="IPR020934">
    <property type="entry name" value="Ribosomal_uS19_CS"/>
</dbReference>
<protein>
    <recommendedName>
        <fullName evidence="7">Ribosomal protein S19/S15</fullName>
    </recommendedName>
</protein>
<keyword evidence="6" id="KW-1185">Reference proteome</keyword>
<evidence type="ECO:0000256" key="4">
    <source>
        <dbReference type="RuleBase" id="RU003485"/>
    </source>
</evidence>
<dbReference type="GO" id="GO:0006412">
    <property type="term" value="P:translation"/>
    <property type="evidence" value="ECO:0007669"/>
    <property type="project" value="InterPro"/>
</dbReference>
<evidence type="ECO:0000256" key="3">
    <source>
        <dbReference type="ARBA" id="ARBA00023274"/>
    </source>
</evidence>
<dbReference type="InterPro" id="IPR023575">
    <property type="entry name" value="Ribosomal_uS19_SF"/>
</dbReference>
<evidence type="ECO:0000313" key="5">
    <source>
        <dbReference type="EMBL" id="VVT43615.1"/>
    </source>
</evidence>
<dbReference type="GO" id="GO:0005763">
    <property type="term" value="C:mitochondrial small ribosomal subunit"/>
    <property type="evidence" value="ECO:0007669"/>
    <property type="project" value="TreeGrafter"/>
</dbReference>
<evidence type="ECO:0000256" key="2">
    <source>
        <dbReference type="ARBA" id="ARBA00022980"/>
    </source>
</evidence>
<dbReference type="Proteomes" id="UP000398389">
    <property type="component" value="Unassembled WGS sequence"/>
</dbReference>
<dbReference type="RefSeq" id="XP_031850680.1">
    <property type="nucleotide sequence ID" value="XM_031994789.1"/>
</dbReference>
<dbReference type="PANTHER" id="PTHR11880:SF8">
    <property type="entry name" value="SMALL RIBOSOMAL SUBUNIT PROTEIN US19M"/>
    <property type="match status" value="1"/>
</dbReference>
<comment type="similarity">
    <text evidence="1 4">Belongs to the universal ribosomal protein uS19 family.</text>
</comment>
<evidence type="ECO:0000256" key="1">
    <source>
        <dbReference type="ARBA" id="ARBA00007345"/>
    </source>
</evidence>
<evidence type="ECO:0000313" key="6">
    <source>
        <dbReference type="Proteomes" id="UP000398389"/>
    </source>
</evidence>
<dbReference type="EMBL" id="CABVLU010000001">
    <property type="protein sequence ID" value="VVT43615.1"/>
    <property type="molecule type" value="Genomic_DNA"/>
</dbReference>
<dbReference type="PROSITE" id="PS00323">
    <property type="entry name" value="RIBOSOMAL_S19"/>
    <property type="match status" value="1"/>
</dbReference>
<accession>A0A5E8B2L2</accession>
<keyword evidence="3 4" id="KW-0687">Ribonucleoprotein</keyword>
<proteinExistence type="inferred from homology"/>
<gene>
    <name evidence="5" type="ORF">SAPINGB_P000064</name>
</gene>
<dbReference type="OrthoDB" id="2043at2759"/>
<dbReference type="Gene3D" id="3.30.860.10">
    <property type="entry name" value="30s Ribosomal Protein S19, Chain A"/>
    <property type="match status" value="1"/>
</dbReference>
<dbReference type="GO" id="GO:0003723">
    <property type="term" value="F:RNA binding"/>
    <property type="evidence" value="ECO:0007669"/>
    <property type="project" value="InterPro"/>
</dbReference>
<sequence length="89" mass="10173">MRPATVLFRRSAWKVPHIVPLPIREAMEKNTPIRTNARSGTILPHYVGLKFQVHNGMEYVAFEVTDDMVGSKLGDFAPTRKRFSFKEGK</sequence>
<dbReference type="GO" id="GO:0000028">
    <property type="term" value="P:ribosomal small subunit assembly"/>
    <property type="evidence" value="ECO:0007669"/>
    <property type="project" value="TreeGrafter"/>
</dbReference>
<dbReference type="InterPro" id="IPR002222">
    <property type="entry name" value="Ribosomal_uS19"/>
</dbReference>
<dbReference type="PANTHER" id="PTHR11880">
    <property type="entry name" value="RIBOSOMAL PROTEIN S19P FAMILY MEMBER"/>
    <property type="match status" value="1"/>
</dbReference>
<dbReference type="PIRSF" id="PIRSF002144">
    <property type="entry name" value="Ribosomal_S19"/>
    <property type="match status" value="1"/>
</dbReference>
<keyword evidence="2 4" id="KW-0689">Ribosomal protein</keyword>
<name>A0A5E8B2L2_9ASCO</name>